<keyword evidence="2" id="KW-1185">Reference proteome</keyword>
<gene>
    <name evidence="1" type="ORF">WJX74_007170</name>
</gene>
<evidence type="ECO:0000313" key="1">
    <source>
        <dbReference type="EMBL" id="KAK9827123.1"/>
    </source>
</evidence>
<accession>A0AAW1R0Y2</accession>
<proteinExistence type="predicted"/>
<sequence length="155" mass="16717">MMDFENTLRVLRVVGSLPPGCRLGHSAGSTLFVSRPSLADSARRTLAGESRVRTCSTIGTILTASGERLQDMERARGVDDPDDTVEKQELRQRAGQLHEALGSCLRGVESLRATYATDASVLAHLDVLSSKCRHLVSRAGDLVRVLGRQGLAYGL</sequence>
<dbReference type="AlphaFoldDB" id="A0AAW1R0Y2"/>
<evidence type="ECO:0000313" key="2">
    <source>
        <dbReference type="Proteomes" id="UP001438707"/>
    </source>
</evidence>
<organism evidence="1 2">
    <name type="scientific">Apatococcus lobatus</name>
    <dbReference type="NCBI Taxonomy" id="904363"/>
    <lineage>
        <taxon>Eukaryota</taxon>
        <taxon>Viridiplantae</taxon>
        <taxon>Chlorophyta</taxon>
        <taxon>core chlorophytes</taxon>
        <taxon>Trebouxiophyceae</taxon>
        <taxon>Chlorellales</taxon>
        <taxon>Chlorellaceae</taxon>
        <taxon>Apatococcus</taxon>
    </lineage>
</organism>
<comment type="caution">
    <text evidence="1">The sequence shown here is derived from an EMBL/GenBank/DDBJ whole genome shotgun (WGS) entry which is preliminary data.</text>
</comment>
<name>A0AAW1R0Y2_9CHLO</name>
<dbReference type="Proteomes" id="UP001438707">
    <property type="component" value="Unassembled WGS sequence"/>
</dbReference>
<dbReference type="EMBL" id="JALJOS010000019">
    <property type="protein sequence ID" value="KAK9827123.1"/>
    <property type="molecule type" value="Genomic_DNA"/>
</dbReference>
<reference evidence="1 2" key="1">
    <citation type="journal article" date="2024" name="Nat. Commun.">
        <title>Phylogenomics reveals the evolutionary origins of lichenization in chlorophyte algae.</title>
        <authorList>
            <person name="Puginier C."/>
            <person name="Libourel C."/>
            <person name="Otte J."/>
            <person name="Skaloud P."/>
            <person name="Haon M."/>
            <person name="Grisel S."/>
            <person name="Petersen M."/>
            <person name="Berrin J.G."/>
            <person name="Delaux P.M."/>
            <person name="Dal Grande F."/>
            <person name="Keller J."/>
        </authorList>
    </citation>
    <scope>NUCLEOTIDE SEQUENCE [LARGE SCALE GENOMIC DNA]</scope>
    <source>
        <strain evidence="1 2">SAG 2145</strain>
    </source>
</reference>
<protein>
    <submittedName>
        <fullName evidence="1">Uncharacterized protein</fullName>
    </submittedName>
</protein>